<keyword evidence="12" id="KW-0675">Receptor</keyword>
<dbReference type="Pfam" id="PF19160">
    <property type="entry name" value="SPARK"/>
    <property type="match status" value="1"/>
</dbReference>
<evidence type="ECO:0000313" key="21">
    <source>
        <dbReference type="Proteomes" id="UP001567538"/>
    </source>
</evidence>
<dbReference type="Pfam" id="PF00069">
    <property type="entry name" value="Pkinase"/>
    <property type="match status" value="1"/>
</dbReference>
<evidence type="ECO:0000256" key="2">
    <source>
        <dbReference type="ARBA" id="ARBA00012513"/>
    </source>
</evidence>
<keyword evidence="11 17" id="KW-0472">Membrane</keyword>
<comment type="catalytic activity">
    <reaction evidence="15">
        <text>L-seryl-[protein] + ATP = O-phospho-L-seryl-[protein] + ADP + H(+)</text>
        <dbReference type="Rhea" id="RHEA:17989"/>
        <dbReference type="Rhea" id="RHEA-COMP:9863"/>
        <dbReference type="Rhea" id="RHEA-COMP:11604"/>
        <dbReference type="ChEBI" id="CHEBI:15378"/>
        <dbReference type="ChEBI" id="CHEBI:29999"/>
        <dbReference type="ChEBI" id="CHEBI:30616"/>
        <dbReference type="ChEBI" id="CHEBI:83421"/>
        <dbReference type="ChEBI" id="CHEBI:456216"/>
        <dbReference type="EC" id="2.7.11.1"/>
    </reaction>
</comment>
<dbReference type="FunFam" id="1.10.510.10:FF:000287">
    <property type="entry name" value="probable LRR receptor-like serine/threonine-protein kinase RKF3"/>
    <property type="match status" value="1"/>
</dbReference>
<feature type="domain" description="Protein kinase" evidence="19">
    <location>
        <begin position="301"/>
        <end position="575"/>
    </location>
</feature>
<keyword evidence="6 18" id="KW-0732">Signal</keyword>
<evidence type="ECO:0000256" key="14">
    <source>
        <dbReference type="ARBA" id="ARBA00047899"/>
    </source>
</evidence>
<dbReference type="InterPro" id="IPR017441">
    <property type="entry name" value="Protein_kinase_ATP_BS"/>
</dbReference>
<evidence type="ECO:0000256" key="6">
    <source>
        <dbReference type="ARBA" id="ARBA00022729"/>
    </source>
</evidence>
<keyword evidence="7 16" id="KW-0547">Nucleotide-binding</keyword>
<keyword evidence="10 17" id="KW-1133">Transmembrane helix</keyword>
<feature type="binding site" evidence="16">
    <location>
        <position position="330"/>
    </location>
    <ligand>
        <name>ATP</name>
        <dbReference type="ChEBI" id="CHEBI:30616"/>
    </ligand>
</feature>
<evidence type="ECO:0000256" key="11">
    <source>
        <dbReference type="ARBA" id="ARBA00023136"/>
    </source>
</evidence>
<comment type="caution">
    <text evidence="20">The sequence shown here is derived from an EMBL/GenBank/DDBJ whole genome shotgun (WGS) entry which is preliminary data.</text>
</comment>
<dbReference type="InterPro" id="IPR008271">
    <property type="entry name" value="Ser/Thr_kinase_AS"/>
</dbReference>
<dbReference type="Gene3D" id="3.30.200.20">
    <property type="entry name" value="Phosphorylase Kinase, domain 1"/>
    <property type="match status" value="1"/>
</dbReference>
<dbReference type="EC" id="2.7.11.1" evidence="2"/>
<dbReference type="PROSITE" id="PS00108">
    <property type="entry name" value="PROTEIN_KINASE_ST"/>
    <property type="match status" value="1"/>
</dbReference>
<dbReference type="GO" id="GO:0004674">
    <property type="term" value="F:protein serine/threonine kinase activity"/>
    <property type="evidence" value="ECO:0007669"/>
    <property type="project" value="UniProtKB-KW"/>
</dbReference>
<keyword evidence="13" id="KW-0325">Glycoprotein</keyword>
<feature type="signal peptide" evidence="18">
    <location>
        <begin position="1"/>
        <end position="25"/>
    </location>
</feature>
<evidence type="ECO:0000256" key="15">
    <source>
        <dbReference type="ARBA" id="ARBA00048679"/>
    </source>
</evidence>
<dbReference type="PANTHER" id="PTHR47989">
    <property type="entry name" value="OS01G0750732 PROTEIN"/>
    <property type="match status" value="1"/>
</dbReference>
<comment type="subcellular location">
    <subcellularLocation>
        <location evidence="1">Membrane</location>
        <topology evidence="1">Single-pass type I membrane protein</topology>
    </subcellularLocation>
</comment>
<name>A0ABD1G4Z5_SALDI</name>
<reference evidence="20 21" key="1">
    <citation type="submission" date="2024-06" db="EMBL/GenBank/DDBJ databases">
        <title>A chromosome level genome sequence of Diviner's sage (Salvia divinorum).</title>
        <authorList>
            <person name="Ford S.A."/>
            <person name="Ro D.-K."/>
            <person name="Ness R.W."/>
            <person name="Phillips M.A."/>
        </authorList>
    </citation>
    <scope>NUCLEOTIDE SEQUENCE [LARGE SCALE GENOMIC DNA]</scope>
    <source>
        <strain evidence="20">SAF-2024a</strain>
        <tissue evidence="20">Leaf</tissue>
    </source>
</reference>
<keyword evidence="4" id="KW-0808">Transferase</keyword>
<evidence type="ECO:0000256" key="7">
    <source>
        <dbReference type="ARBA" id="ARBA00022741"/>
    </source>
</evidence>
<accession>A0ABD1G4Z5</accession>
<feature type="transmembrane region" description="Helical" evidence="17">
    <location>
        <begin position="225"/>
        <end position="247"/>
    </location>
</feature>
<dbReference type="Gene3D" id="1.10.510.10">
    <property type="entry name" value="Transferase(Phosphotransferase) domain 1"/>
    <property type="match status" value="1"/>
</dbReference>
<proteinExistence type="predicted"/>
<keyword evidence="5 17" id="KW-0812">Transmembrane</keyword>
<evidence type="ECO:0000256" key="3">
    <source>
        <dbReference type="ARBA" id="ARBA00022527"/>
    </source>
</evidence>
<evidence type="ECO:0000313" key="20">
    <source>
        <dbReference type="EMBL" id="KAL1539190.1"/>
    </source>
</evidence>
<dbReference type="GO" id="GO:0016020">
    <property type="term" value="C:membrane"/>
    <property type="evidence" value="ECO:0007669"/>
    <property type="project" value="UniProtKB-SubCell"/>
</dbReference>
<dbReference type="AlphaFoldDB" id="A0ABD1G4Z5"/>
<dbReference type="InterPro" id="IPR000719">
    <property type="entry name" value="Prot_kinase_dom"/>
</dbReference>
<dbReference type="GO" id="GO:0005524">
    <property type="term" value="F:ATP binding"/>
    <property type="evidence" value="ECO:0007669"/>
    <property type="project" value="UniProtKB-UniRule"/>
</dbReference>
<keyword evidence="9 16" id="KW-0067">ATP-binding</keyword>
<dbReference type="PANTHER" id="PTHR47989:SF58">
    <property type="entry name" value="PROTEIN KINASE DOMAIN-CONTAINING PROTEIN"/>
    <property type="match status" value="1"/>
</dbReference>
<dbReference type="SUPFAM" id="SSF56112">
    <property type="entry name" value="Protein kinase-like (PK-like)"/>
    <property type="match status" value="1"/>
</dbReference>
<dbReference type="PROSITE" id="PS00107">
    <property type="entry name" value="PROTEIN_KINASE_ATP"/>
    <property type="match status" value="1"/>
</dbReference>
<feature type="chain" id="PRO_5044860133" description="non-specific serine/threonine protein kinase" evidence="18">
    <location>
        <begin position="26"/>
        <end position="586"/>
    </location>
</feature>
<dbReference type="PROSITE" id="PS50011">
    <property type="entry name" value="PROTEIN_KINASE_DOM"/>
    <property type="match status" value="1"/>
</dbReference>
<gene>
    <name evidence="20" type="ORF">AAHA92_27842</name>
</gene>
<evidence type="ECO:0000256" key="8">
    <source>
        <dbReference type="ARBA" id="ARBA00022777"/>
    </source>
</evidence>
<evidence type="ECO:0000256" key="1">
    <source>
        <dbReference type="ARBA" id="ARBA00004479"/>
    </source>
</evidence>
<organism evidence="20 21">
    <name type="scientific">Salvia divinorum</name>
    <name type="common">Maria pastora</name>
    <name type="synonym">Diviner's sage</name>
    <dbReference type="NCBI Taxonomy" id="28513"/>
    <lineage>
        <taxon>Eukaryota</taxon>
        <taxon>Viridiplantae</taxon>
        <taxon>Streptophyta</taxon>
        <taxon>Embryophyta</taxon>
        <taxon>Tracheophyta</taxon>
        <taxon>Spermatophyta</taxon>
        <taxon>Magnoliopsida</taxon>
        <taxon>eudicotyledons</taxon>
        <taxon>Gunneridae</taxon>
        <taxon>Pentapetalae</taxon>
        <taxon>asterids</taxon>
        <taxon>lamiids</taxon>
        <taxon>Lamiales</taxon>
        <taxon>Lamiaceae</taxon>
        <taxon>Nepetoideae</taxon>
        <taxon>Mentheae</taxon>
        <taxon>Salviinae</taxon>
        <taxon>Salvia</taxon>
        <taxon>Salvia subgen. Calosphace</taxon>
    </lineage>
</organism>
<evidence type="ECO:0000256" key="4">
    <source>
        <dbReference type="ARBA" id="ARBA00022679"/>
    </source>
</evidence>
<dbReference type="InterPro" id="IPR043891">
    <property type="entry name" value="SPARK"/>
</dbReference>
<evidence type="ECO:0000256" key="18">
    <source>
        <dbReference type="SAM" id="SignalP"/>
    </source>
</evidence>
<dbReference type="InterPro" id="IPR011009">
    <property type="entry name" value="Kinase-like_dom_sf"/>
</dbReference>
<keyword evidence="3" id="KW-0723">Serine/threonine-protein kinase</keyword>
<sequence>MPHGINICAVAYLCIIFFFFSRSSACPLDLEYVVKIPWDTSTCRPTAADFPSPNCCQTLTSLYGVAFAHRLKNTSLFRLPDLQTSSSCLSDFQSKLNRLDLPRRLASACFAPHRFVNTTDVCAGLQTRRDWVALLGESTPLDAACRRDLTDLGACDACVGAGFRAQSRLLAIDGNISHSTGCFHYTILYAAGVVNELGPHSTGALSCIFGLPLVSGAGGGGDRSLILAAAGAGFAAVVVTCLVAFLLKRVVGEKQVAASESEGFPSSDSESSDDRPLLNWRPKRDTLWYRVEDIVNATDNLSPKNLIGRGQFGEVYKGKLGDGSLIAVKKVIDTELGFLSEVEIITSLRHRNLVPLRGCCVDDNTNEKYLIYDYMPNGNLSEHLFPKQRGNRAMSWPERKSVILDVANALLYLHRGVNPPVYHRDIKPTNILLDAHMRARVSDFGLAKRGEGCLTTRIAGTHGYLAPEYALYGQLTEKSDVYSFGIVVLEVMCGRKGLDLSSTAVLITDWAWPHVKGGRIEQVLDPWLLRGGYPKVIMERFVVVGILCAHLMVALRPTILEALKMLEGDIELPTIPDRPSFAPFPN</sequence>
<dbReference type="EMBL" id="JBEAFC010000010">
    <property type="protein sequence ID" value="KAL1539190.1"/>
    <property type="molecule type" value="Genomic_DNA"/>
</dbReference>
<evidence type="ECO:0000256" key="16">
    <source>
        <dbReference type="PROSITE-ProRule" id="PRU10141"/>
    </source>
</evidence>
<comment type="catalytic activity">
    <reaction evidence="14">
        <text>L-threonyl-[protein] + ATP = O-phospho-L-threonyl-[protein] + ADP + H(+)</text>
        <dbReference type="Rhea" id="RHEA:46608"/>
        <dbReference type="Rhea" id="RHEA-COMP:11060"/>
        <dbReference type="Rhea" id="RHEA-COMP:11605"/>
        <dbReference type="ChEBI" id="CHEBI:15378"/>
        <dbReference type="ChEBI" id="CHEBI:30013"/>
        <dbReference type="ChEBI" id="CHEBI:30616"/>
        <dbReference type="ChEBI" id="CHEBI:61977"/>
        <dbReference type="ChEBI" id="CHEBI:456216"/>
        <dbReference type="EC" id="2.7.11.1"/>
    </reaction>
</comment>
<evidence type="ECO:0000256" key="10">
    <source>
        <dbReference type="ARBA" id="ARBA00022989"/>
    </source>
</evidence>
<evidence type="ECO:0000256" key="12">
    <source>
        <dbReference type="ARBA" id="ARBA00023170"/>
    </source>
</evidence>
<protein>
    <recommendedName>
        <fullName evidence="2">non-specific serine/threonine protein kinase</fullName>
        <ecNumber evidence="2">2.7.11.1</ecNumber>
    </recommendedName>
</protein>
<keyword evidence="8" id="KW-0418">Kinase</keyword>
<evidence type="ECO:0000256" key="17">
    <source>
        <dbReference type="SAM" id="Phobius"/>
    </source>
</evidence>
<dbReference type="SMART" id="SM00220">
    <property type="entry name" value="S_TKc"/>
    <property type="match status" value="1"/>
</dbReference>
<evidence type="ECO:0000256" key="13">
    <source>
        <dbReference type="ARBA" id="ARBA00023180"/>
    </source>
</evidence>
<evidence type="ECO:0000256" key="9">
    <source>
        <dbReference type="ARBA" id="ARBA00022840"/>
    </source>
</evidence>
<keyword evidence="21" id="KW-1185">Reference proteome</keyword>
<evidence type="ECO:0000259" key="19">
    <source>
        <dbReference type="PROSITE" id="PS50011"/>
    </source>
</evidence>
<dbReference type="Proteomes" id="UP001567538">
    <property type="component" value="Unassembled WGS sequence"/>
</dbReference>
<evidence type="ECO:0000256" key="5">
    <source>
        <dbReference type="ARBA" id="ARBA00022692"/>
    </source>
</evidence>